<dbReference type="EMBL" id="CP102774">
    <property type="protein sequence ID" value="UZF85579.1"/>
    <property type="molecule type" value="Genomic_DNA"/>
</dbReference>
<feature type="chain" id="PRO_5038848793" evidence="3">
    <location>
        <begin position="29"/>
        <end position="241"/>
    </location>
</feature>
<reference evidence="5" key="1">
    <citation type="submission" date="2022-08" db="EMBL/GenBank/DDBJ databases">
        <title>Complete Genome Sequences of 2 Bosea sp. soil isolates.</title>
        <authorList>
            <person name="Alvarez Arevalo M."/>
            <person name="Sterndorff E.B."/>
            <person name="Faurdal D."/>
            <person name="Joergensen T.S."/>
            <person name="Weber T."/>
        </authorList>
    </citation>
    <scope>NUCLEOTIDE SEQUENCE</scope>
    <source>
        <strain evidence="5">NBC_00436</strain>
    </source>
</reference>
<name>A0A9E7ZKL4_9HYPH</name>
<evidence type="ECO:0000256" key="2">
    <source>
        <dbReference type="SAM" id="MobiDB-lite"/>
    </source>
</evidence>
<gene>
    <name evidence="5" type="ORF">NWE54_17340</name>
</gene>
<feature type="compositionally biased region" description="Pro residues" evidence="2">
    <location>
        <begin position="62"/>
        <end position="73"/>
    </location>
</feature>
<dbReference type="GO" id="GO:0004866">
    <property type="term" value="F:endopeptidase inhibitor activity"/>
    <property type="evidence" value="ECO:0007669"/>
    <property type="project" value="InterPro"/>
</dbReference>
<proteinExistence type="predicted"/>
<feature type="domain" description="Alkaline proteinase inhibitor/ Outer membrane lipoprotein Omp19" evidence="4">
    <location>
        <begin position="149"/>
        <end position="241"/>
    </location>
</feature>
<dbReference type="Pfam" id="PF02974">
    <property type="entry name" value="Inh"/>
    <property type="match status" value="1"/>
</dbReference>
<dbReference type="InterPro" id="IPR021140">
    <property type="entry name" value="Inh/Omp19"/>
</dbReference>
<dbReference type="SUPFAM" id="SSF50882">
    <property type="entry name" value="beta-Barrel protease inhibitors"/>
    <property type="match status" value="1"/>
</dbReference>
<feature type="compositionally biased region" description="Polar residues" evidence="2">
    <location>
        <begin position="34"/>
        <end position="43"/>
    </location>
</feature>
<evidence type="ECO:0000259" key="4">
    <source>
        <dbReference type="Pfam" id="PF02974"/>
    </source>
</evidence>
<feature type="signal peptide" evidence="3">
    <location>
        <begin position="1"/>
        <end position="28"/>
    </location>
</feature>
<feature type="region of interest" description="Disordered" evidence="2">
    <location>
        <begin position="221"/>
        <end position="241"/>
    </location>
</feature>
<accession>A0A9E7ZKL4</accession>
<organism evidence="5">
    <name type="scientific">Bosea sp. NBC_00436</name>
    <dbReference type="NCBI Taxonomy" id="2969620"/>
    <lineage>
        <taxon>Bacteria</taxon>
        <taxon>Pseudomonadati</taxon>
        <taxon>Pseudomonadota</taxon>
        <taxon>Alphaproteobacteria</taxon>
        <taxon>Hyphomicrobiales</taxon>
        <taxon>Boseaceae</taxon>
        <taxon>Bosea</taxon>
    </lineage>
</organism>
<protein>
    <submittedName>
        <fullName evidence="5">AprI/Inh family metalloprotease inhibitor</fullName>
    </submittedName>
</protein>
<feature type="compositionally biased region" description="Low complexity" evidence="2">
    <location>
        <begin position="138"/>
        <end position="150"/>
    </location>
</feature>
<evidence type="ECO:0000256" key="1">
    <source>
        <dbReference type="ARBA" id="ARBA00022729"/>
    </source>
</evidence>
<dbReference type="AlphaFoldDB" id="A0A9E7ZKL4"/>
<dbReference type="Gene3D" id="2.40.128.10">
    <property type="match status" value="1"/>
</dbReference>
<dbReference type="PROSITE" id="PS51257">
    <property type="entry name" value="PROKAR_LIPOPROTEIN"/>
    <property type="match status" value="1"/>
</dbReference>
<keyword evidence="1 3" id="KW-0732">Signal</keyword>
<sequence>MTTIKTASTATLARAAALLPLLALTACAGSQRFSGPAANQPSYSQPLPSAPPISSAPITSEPLPPPGGYPAAPPQAGGYPVAGGPQAGGALPPGQDPFFDPNAGAAPQGQPQGLPPTGQPGQDPGLRGSNNQVAGLGPAPAATPRPSASRDGMVGGWTAREATGGSCRVQLSSTPTLDLYRASSSGCTNKELQKISAWDFRDGEVYLYQQGGTVAARLRSSGSGALDGAVTKSGASLSLNR</sequence>
<feature type="region of interest" description="Disordered" evidence="2">
    <location>
        <begin position="34"/>
        <end position="163"/>
    </location>
</feature>
<feature type="compositionally biased region" description="Low complexity" evidence="2">
    <location>
        <begin position="74"/>
        <end position="93"/>
    </location>
</feature>
<evidence type="ECO:0000256" key="3">
    <source>
        <dbReference type="SAM" id="SignalP"/>
    </source>
</evidence>
<dbReference type="InterPro" id="IPR016085">
    <property type="entry name" value="Protease_inh_B-barrel_dom"/>
</dbReference>
<evidence type="ECO:0000313" key="5">
    <source>
        <dbReference type="EMBL" id="UZF85579.1"/>
    </source>
</evidence>
<feature type="compositionally biased region" description="Low complexity" evidence="2">
    <location>
        <begin position="44"/>
        <end position="61"/>
    </location>
</feature>
<feature type="compositionally biased region" description="Low complexity" evidence="2">
    <location>
        <begin position="103"/>
        <end position="112"/>
    </location>
</feature>